<dbReference type="AlphaFoldDB" id="A0A363NW43"/>
<dbReference type="Gene3D" id="2.120.10.30">
    <property type="entry name" value="TolB, C-terminal domain"/>
    <property type="match status" value="1"/>
</dbReference>
<protein>
    <recommendedName>
        <fullName evidence="3">IPT/TIG domain-containing protein</fullName>
    </recommendedName>
</protein>
<accession>A0A363NW43</accession>
<evidence type="ECO:0000259" key="3">
    <source>
        <dbReference type="SMART" id="SM00429"/>
    </source>
</evidence>
<dbReference type="SMART" id="SM00429">
    <property type="entry name" value="IPT"/>
    <property type="match status" value="4"/>
</dbReference>
<dbReference type="SUPFAM" id="SSF81296">
    <property type="entry name" value="E set domains"/>
    <property type="match status" value="5"/>
</dbReference>
<feature type="signal peptide" evidence="2">
    <location>
        <begin position="1"/>
        <end position="24"/>
    </location>
</feature>
<feature type="domain" description="IPT/TIG" evidence="3">
    <location>
        <begin position="34"/>
        <end position="114"/>
    </location>
</feature>
<dbReference type="PANTHER" id="PTHR46769">
    <property type="entry name" value="POLYCYSTIC KIDNEY AND HEPATIC DISEASE 1 (AUTOSOMAL RECESSIVE)-LIKE 1"/>
    <property type="match status" value="1"/>
</dbReference>
<feature type="domain" description="IPT/TIG" evidence="3">
    <location>
        <begin position="359"/>
        <end position="438"/>
    </location>
</feature>
<feature type="chain" id="PRO_5017073456" description="IPT/TIG domain-containing protein" evidence="2">
    <location>
        <begin position="25"/>
        <end position="710"/>
    </location>
</feature>
<dbReference type="CDD" id="cd00603">
    <property type="entry name" value="IPT_PCSR"/>
    <property type="match status" value="5"/>
</dbReference>
<evidence type="ECO:0000313" key="5">
    <source>
        <dbReference type="Proteomes" id="UP000250831"/>
    </source>
</evidence>
<dbReference type="Gene3D" id="2.60.40.10">
    <property type="entry name" value="Immunoglobulins"/>
    <property type="match status" value="5"/>
</dbReference>
<dbReference type="InterPro" id="IPR014756">
    <property type="entry name" value="Ig_E-set"/>
</dbReference>
<sequence>MNTIQHIISLALLSALLLFFSCKKDGPGDEVSANLSVEHYFPNSGKAGTLVTIKGTGFSENIEENIVEFAGVRAEVFSAQSTSLVVVAPEAATTGKLTVKTGGQAIEVGNYTYQRLSLKRVWPANGPAGSNIRITGEGFGSLQQPTRVTINDSTALVVNISDTLIVAKVPAGAGTGAVKVFVDNMVSIGEIFTYQEIKSIKPLTGGKGTKITISGEGFESVKENNKVYFNDKQATVIEATPKQLVVIAPEGIESNKASVIINGQKTVSAAIFSVVPLPKIAAVSPLSGPVGSIITIKGSTFSTVKDENKVLINGKEIPLETNPSSTELVVRYPANIGSGKIEVLVNDQKVVGPEFVNQELGITKVSPESGLAGTEITIQGSGFSKDLLGNIVSFNGVRAQIISASESVLKVIAPAMLSTGPVNVQVGNLSARAPLAFRRSGVTTVAKGFMTLDYNYSKIVIDSKGNLYVNNLTSIMKVTPEGVSAILATGFTGIMGMDIMNDVIYVVESTVAKKVTLNGQVTTIPTAAIAPRGITVDKNGNFYYPNSWNGILKVTLPTGTVQNMNTGGASDKCRIAIAADGTIYHSSDDYQGMITRTLPGGRGVNWIGQYERYGYQDGPISTAQIGYGPAALKLNAQGNLIIMDSNNNAIREVNLQEQMISTLAKVERGFADGDLSSAKWGIISDITIDKEGNIYLLDVTGSAIRKVIFK</sequence>
<dbReference type="InterPro" id="IPR052387">
    <property type="entry name" value="Fibrocystin"/>
</dbReference>
<dbReference type="OrthoDB" id="670826at2"/>
<dbReference type="EMBL" id="QCXX01000002">
    <property type="protein sequence ID" value="PUV25014.1"/>
    <property type="molecule type" value="Genomic_DNA"/>
</dbReference>
<dbReference type="InterPro" id="IPR002909">
    <property type="entry name" value="IPT_dom"/>
</dbReference>
<dbReference type="SUPFAM" id="SSF63825">
    <property type="entry name" value="YWTD domain"/>
    <property type="match status" value="1"/>
</dbReference>
<dbReference type="PANTHER" id="PTHR46769:SF2">
    <property type="entry name" value="FIBROCYSTIN-L ISOFORM 2 PRECURSOR-RELATED"/>
    <property type="match status" value="1"/>
</dbReference>
<name>A0A363NW43_9SPHI</name>
<keyword evidence="1 2" id="KW-0732">Signal</keyword>
<dbReference type="InterPro" id="IPR011042">
    <property type="entry name" value="6-blade_b-propeller_TolB-like"/>
</dbReference>
<evidence type="ECO:0000256" key="2">
    <source>
        <dbReference type="SAM" id="SignalP"/>
    </source>
</evidence>
<dbReference type="Proteomes" id="UP000250831">
    <property type="component" value="Unassembled WGS sequence"/>
</dbReference>
<organism evidence="4 5">
    <name type="scientific">Sphingobacterium athyrii</name>
    <dbReference type="NCBI Taxonomy" id="2152717"/>
    <lineage>
        <taxon>Bacteria</taxon>
        <taxon>Pseudomonadati</taxon>
        <taxon>Bacteroidota</taxon>
        <taxon>Sphingobacteriia</taxon>
        <taxon>Sphingobacteriales</taxon>
        <taxon>Sphingobacteriaceae</taxon>
        <taxon>Sphingobacterium</taxon>
    </lineage>
</organism>
<feature type="domain" description="IPT/TIG" evidence="3">
    <location>
        <begin position="277"/>
        <end position="358"/>
    </location>
</feature>
<reference evidence="4 5" key="1">
    <citation type="submission" date="2018-04" db="EMBL/GenBank/DDBJ databases">
        <title>Sphingobacterium sp. M46 Genome.</title>
        <authorList>
            <person name="Cheng J."/>
            <person name="Li Y."/>
        </authorList>
    </citation>
    <scope>NUCLEOTIDE SEQUENCE [LARGE SCALE GENOMIC DNA]</scope>
    <source>
        <strain evidence="4 5">M46</strain>
    </source>
</reference>
<dbReference type="Pfam" id="PF01833">
    <property type="entry name" value="TIG"/>
    <property type="match status" value="5"/>
</dbReference>
<keyword evidence="5" id="KW-1185">Reference proteome</keyword>
<gene>
    <name evidence="4" type="ORF">DCO56_08705</name>
</gene>
<proteinExistence type="predicted"/>
<comment type="caution">
    <text evidence="4">The sequence shown here is derived from an EMBL/GenBank/DDBJ whole genome shotgun (WGS) entry which is preliminary data.</text>
</comment>
<evidence type="ECO:0000256" key="1">
    <source>
        <dbReference type="ARBA" id="ARBA00022729"/>
    </source>
</evidence>
<feature type="domain" description="IPT/TIG" evidence="3">
    <location>
        <begin position="115"/>
        <end position="195"/>
    </location>
</feature>
<evidence type="ECO:0000313" key="4">
    <source>
        <dbReference type="EMBL" id="PUV25014.1"/>
    </source>
</evidence>
<dbReference type="InterPro" id="IPR013783">
    <property type="entry name" value="Ig-like_fold"/>
</dbReference>
<dbReference type="RefSeq" id="WP_108633346.1">
    <property type="nucleotide sequence ID" value="NZ_QCXX01000002.1"/>
</dbReference>